<keyword evidence="2" id="KW-1185">Reference proteome</keyword>
<dbReference type="EMBL" id="BAAALT010000076">
    <property type="protein sequence ID" value="GAA1805032.1"/>
    <property type="molecule type" value="Genomic_DNA"/>
</dbReference>
<dbReference type="InterPro" id="IPR002780">
    <property type="entry name" value="Hyd_form_HypD"/>
</dbReference>
<proteinExistence type="predicted"/>
<protein>
    <submittedName>
        <fullName evidence="1">Uncharacterized protein</fullName>
    </submittedName>
</protein>
<dbReference type="Gene3D" id="3.40.50.11740">
    <property type="entry name" value="HypD, alpha/beta domain 2"/>
    <property type="match status" value="1"/>
</dbReference>
<evidence type="ECO:0000313" key="1">
    <source>
        <dbReference type="EMBL" id="GAA1805032.1"/>
    </source>
</evidence>
<dbReference type="Pfam" id="PF01924">
    <property type="entry name" value="HypD"/>
    <property type="match status" value="1"/>
</dbReference>
<accession>A0ABP4Y9P3</accession>
<comment type="caution">
    <text evidence="1">The sequence shown here is derived from an EMBL/GenBank/DDBJ whole genome shotgun (WGS) entry which is preliminary data.</text>
</comment>
<dbReference type="InterPro" id="IPR042243">
    <property type="entry name" value="HypD_1"/>
</dbReference>
<dbReference type="Proteomes" id="UP001500218">
    <property type="component" value="Unassembled WGS sequence"/>
</dbReference>
<name>A0ABP4Y9P3_9ACTN</name>
<dbReference type="PANTHER" id="PTHR30149:SF0">
    <property type="entry name" value="HYDROGENASE MATURATION FACTOR HYPD"/>
    <property type="match status" value="1"/>
</dbReference>
<organism evidence="1 2">
    <name type="scientific">Luedemannella flava</name>
    <dbReference type="NCBI Taxonomy" id="349316"/>
    <lineage>
        <taxon>Bacteria</taxon>
        <taxon>Bacillati</taxon>
        <taxon>Actinomycetota</taxon>
        <taxon>Actinomycetes</taxon>
        <taxon>Micromonosporales</taxon>
        <taxon>Micromonosporaceae</taxon>
        <taxon>Luedemannella</taxon>
    </lineage>
</organism>
<gene>
    <name evidence="1" type="ORF">GCM10009682_28530</name>
</gene>
<evidence type="ECO:0000313" key="2">
    <source>
        <dbReference type="Proteomes" id="UP001500218"/>
    </source>
</evidence>
<sequence length="71" mass="7426">MDALALAVAHPDRRVVFLAVGFETTASANAMAVLRAAALGLTNFSLLVSHILVPCAAYFNAGRTPTSERVP</sequence>
<reference evidence="2" key="1">
    <citation type="journal article" date="2019" name="Int. J. Syst. Evol. Microbiol.">
        <title>The Global Catalogue of Microorganisms (GCM) 10K type strain sequencing project: providing services to taxonomists for standard genome sequencing and annotation.</title>
        <authorList>
            <consortium name="The Broad Institute Genomics Platform"/>
            <consortium name="The Broad Institute Genome Sequencing Center for Infectious Disease"/>
            <person name="Wu L."/>
            <person name="Ma J."/>
        </authorList>
    </citation>
    <scope>NUCLEOTIDE SEQUENCE [LARGE SCALE GENOMIC DNA]</scope>
    <source>
        <strain evidence="2">JCM 13250</strain>
    </source>
</reference>
<dbReference type="PANTHER" id="PTHR30149">
    <property type="entry name" value="HYDROGENASE PROTEIN ASSEMBLY PROTEIN HYPD"/>
    <property type="match status" value="1"/>
</dbReference>